<dbReference type="Proteomes" id="UP000799439">
    <property type="component" value="Unassembled WGS sequence"/>
</dbReference>
<evidence type="ECO:0000256" key="1">
    <source>
        <dbReference type="SAM" id="MobiDB-lite"/>
    </source>
</evidence>
<accession>A0A9P4MEU4</accession>
<protein>
    <recommendedName>
        <fullName evidence="5">Extracellular membrane protein CFEM domain-containing protein</fullName>
    </recommendedName>
</protein>
<feature type="compositionally biased region" description="Low complexity" evidence="1">
    <location>
        <begin position="273"/>
        <end position="286"/>
    </location>
</feature>
<feature type="region of interest" description="Disordered" evidence="1">
    <location>
        <begin position="150"/>
        <end position="351"/>
    </location>
</feature>
<evidence type="ECO:0000256" key="2">
    <source>
        <dbReference type="SAM" id="SignalP"/>
    </source>
</evidence>
<sequence length="396" mass="41789">MLFSSSLAVLFTAFSSAVLAIPQQQCNTTDVNIIKTSFKHDQKDVCRWYLSQAHNGTCSPVPQLSSQAFSNACQCYTGKTQSTHAGASTHKPEAIHKCRKELEKLLSKQVSEVKGFCNWWTESPKRATSPLNAISAISIYEACACVSPSNATTSSTISSTTSTSATVSSISTPSIAQKDHRRKKPKHTHSASEIHTTRAIPSTTRTTHASFGATHSSSVHARPAQTSKSVPQKPHHDKKPRSSSSFHVSTTKPAAPQTTAHVPVSSYTPPHVSSSTASHHTSTLSSLHKKKHRKSTTTASYTSTSTAAASNTTTPVPAGTSAAPEVQTTTEASSSSKKHKHKKTSSYSVSTSTSTVTLTVTTSASSSSDVYETATVTITTTSTITSSTATATDATA</sequence>
<organism evidence="3 4">
    <name type="scientific">Myriangium duriaei CBS 260.36</name>
    <dbReference type="NCBI Taxonomy" id="1168546"/>
    <lineage>
        <taxon>Eukaryota</taxon>
        <taxon>Fungi</taxon>
        <taxon>Dikarya</taxon>
        <taxon>Ascomycota</taxon>
        <taxon>Pezizomycotina</taxon>
        <taxon>Dothideomycetes</taxon>
        <taxon>Dothideomycetidae</taxon>
        <taxon>Myriangiales</taxon>
        <taxon>Myriangiaceae</taxon>
        <taxon>Myriangium</taxon>
    </lineage>
</organism>
<gene>
    <name evidence="3" type="ORF">K461DRAFT_269810</name>
</gene>
<reference evidence="3" key="1">
    <citation type="journal article" date="2020" name="Stud. Mycol.">
        <title>101 Dothideomycetes genomes: a test case for predicting lifestyles and emergence of pathogens.</title>
        <authorList>
            <person name="Haridas S."/>
            <person name="Albert R."/>
            <person name="Binder M."/>
            <person name="Bloem J."/>
            <person name="Labutti K."/>
            <person name="Salamov A."/>
            <person name="Andreopoulos B."/>
            <person name="Baker S."/>
            <person name="Barry K."/>
            <person name="Bills G."/>
            <person name="Bluhm B."/>
            <person name="Cannon C."/>
            <person name="Castanera R."/>
            <person name="Culley D."/>
            <person name="Daum C."/>
            <person name="Ezra D."/>
            <person name="Gonzalez J."/>
            <person name="Henrissat B."/>
            <person name="Kuo A."/>
            <person name="Liang C."/>
            <person name="Lipzen A."/>
            <person name="Lutzoni F."/>
            <person name="Magnuson J."/>
            <person name="Mondo S."/>
            <person name="Nolan M."/>
            <person name="Ohm R."/>
            <person name="Pangilinan J."/>
            <person name="Park H.-J."/>
            <person name="Ramirez L."/>
            <person name="Alfaro M."/>
            <person name="Sun H."/>
            <person name="Tritt A."/>
            <person name="Yoshinaga Y."/>
            <person name="Zwiers L.-H."/>
            <person name="Turgeon B."/>
            <person name="Goodwin S."/>
            <person name="Spatafora J."/>
            <person name="Crous P."/>
            <person name="Grigoriev I."/>
        </authorList>
    </citation>
    <scope>NUCLEOTIDE SEQUENCE</scope>
    <source>
        <strain evidence="3">CBS 260.36</strain>
    </source>
</reference>
<evidence type="ECO:0008006" key="5">
    <source>
        <dbReference type="Google" id="ProtNLM"/>
    </source>
</evidence>
<evidence type="ECO:0000313" key="4">
    <source>
        <dbReference type="Proteomes" id="UP000799439"/>
    </source>
</evidence>
<feature type="compositionally biased region" description="Low complexity" evidence="1">
    <location>
        <begin position="150"/>
        <end position="176"/>
    </location>
</feature>
<keyword evidence="4" id="KW-1185">Reference proteome</keyword>
<comment type="caution">
    <text evidence="3">The sequence shown here is derived from an EMBL/GenBank/DDBJ whole genome shotgun (WGS) entry which is preliminary data.</text>
</comment>
<keyword evidence="2" id="KW-0732">Signal</keyword>
<dbReference type="AlphaFoldDB" id="A0A9P4MEU4"/>
<feature type="compositionally biased region" description="Basic residues" evidence="1">
    <location>
        <begin position="179"/>
        <end position="189"/>
    </location>
</feature>
<dbReference type="OrthoDB" id="10643272at2759"/>
<feature type="signal peptide" evidence="2">
    <location>
        <begin position="1"/>
        <end position="20"/>
    </location>
</feature>
<evidence type="ECO:0000313" key="3">
    <source>
        <dbReference type="EMBL" id="KAF2150342.1"/>
    </source>
</evidence>
<feature type="compositionally biased region" description="Polar residues" evidence="1">
    <location>
        <begin position="242"/>
        <end position="272"/>
    </location>
</feature>
<feature type="chain" id="PRO_5040311992" description="Extracellular membrane protein CFEM domain-containing protein" evidence="2">
    <location>
        <begin position="21"/>
        <end position="396"/>
    </location>
</feature>
<name>A0A9P4MEU4_9PEZI</name>
<dbReference type="EMBL" id="ML996089">
    <property type="protein sequence ID" value="KAF2150342.1"/>
    <property type="molecule type" value="Genomic_DNA"/>
</dbReference>
<proteinExistence type="predicted"/>
<feature type="compositionally biased region" description="Polar residues" evidence="1">
    <location>
        <begin position="213"/>
        <end position="230"/>
    </location>
</feature>
<feature type="compositionally biased region" description="Low complexity" evidence="1">
    <location>
        <begin position="296"/>
        <end position="314"/>
    </location>
</feature>
<feature type="compositionally biased region" description="Low complexity" evidence="1">
    <location>
        <begin position="197"/>
        <end position="207"/>
    </location>
</feature>